<dbReference type="InterPro" id="IPR036291">
    <property type="entry name" value="NAD(P)-bd_dom_sf"/>
</dbReference>
<sequence length="178" mass="19516">MDAASGRVVMLGSAAHYPEKENPLAKLRAGFPADMEQLVRPPPDEPGNEHDRGFQRYGTAKLANVVFMQDLNKRLQRDPKLSSITVTCMDPGGLVSSRAHSEQRAGVRRLMAVVDAMMPLLRHFTTAVRTTEDAGRDLVALSVEPEFRGKRGYFVGRSAEIPAKDSLDSQAQKTLGVL</sequence>
<comment type="caution">
    <text evidence="1">The sequence shown here is derived from an EMBL/GenBank/DDBJ whole genome shotgun (WGS) entry which is preliminary data.</text>
</comment>
<dbReference type="GO" id="GO:0000253">
    <property type="term" value="F:3-beta-hydroxysteroid 3-dehydrogenase (NADP+) activity"/>
    <property type="evidence" value="ECO:0007669"/>
    <property type="project" value="TreeGrafter"/>
</dbReference>
<evidence type="ECO:0000313" key="1">
    <source>
        <dbReference type="EMBL" id="KAK4233076.1"/>
    </source>
</evidence>
<dbReference type="PANTHER" id="PTHR43647">
    <property type="entry name" value="DEHYDROGENASE"/>
    <property type="match status" value="1"/>
</dbReference>
<evidence type="ECO:0000313" key="2">
    <source>
        <dbReference type="Proteomes" id="UP001303760"/>
    </source>
</evidence>
<name>A0AAN7C0I5_9PEZI</name>
<reference evidence="1" key="2">
    <citation type="submission" date="2023-05" db="EMBL/GenBank/DDBJ databases">
        <authorList>
            <consortium name="Lawrence Berkeley National Laboratory"/>
            <person name="Steindorff A."/>
            <person name="Hensen N."/>
            <person name="Bonometti L."/>
            <person name="Westerberg I."/>
            <person name="Brannstrom I.O."/>
            <person name="Guillou S."/>
            <person name="Cros-Aarteil S."/>
            <person name="Calhoun S."/>
            <person name="Haridas S."/>
            <person name="Kuo A."/>
            <person name="Mondo S."/>
            <person name="Pangilinan J."/>
            <person name="Riley R."/>
            <person name="Labutti K."/>
            <person name="Andreopoulos B."/>
            <person name="Lipzen A."/>
            <person name="Chen C."/>
            <person name="Yanf M."/>
            <person name="Daum C."/>
            <person name="Ng V."/>
            <person name="Clum A."/>
            <person name="Ohm R."/>
            <person name="Martin F."/>
            <person name="Silar P."/>
            <person name="Natvig D."/>
            <person name="Lalanne C."/>
            <person name="Gautier V."/>
            <person name="Ament-Velasquez S.L."/>
            <person name="Kruys A."/>
            <person name="Hutchinson M.I."/>
            <person name="Powell A.J."/>
            <person name="Barry K."/>
            <person name="Miller A.N."/>
            <person name="Grigoriev I.V."/>
            <person name="Debuchy R."/>
            <person name="Gladieux P."/>
            <person name="Thoren M.H."/>
            <person name="Johannesson H."/>
        </authorList>
    </citation>
    <scope>NUCLEOTIDE SEQUENCE</scope>
    <source>
        <strain evidence="1">CBS 532.94</strain>
    </source>
</reference>
<dbReference type="Proteomes" id="UP001303760">
    <property type="component" value="Unassembled WGS sequence"/>
</dbReference>
<gene>
    <name evidence="1" type="ORF">C8A03DRAFT_39242</name>
</gene>
<dbReference type="SUPFAM" id="SSF51735">
    <property type="entry name" value="NAD(P)-binding Rossmann-fold domains"/>
    <property type="match status" value="1"/>
</dbReference>
<dbReference type="GO" id="GO:0005811">
    <property type="term" value="C:lipid droplet"/>
    <property type="evidence" value="ECO:0007669"/>
    <property type="project" value="TreeGrafter"/>
</dbReference>
<accession>A0AAN7C0I5</accession>
<dbReference type="GO" id="GO:0005741">
    <property type="term" value="C:mitochondrial outer membrane"/>
    <property type="evidence" value="ECO:0007669"/>
    <property type="project" value="TreeGrafter"/>
</dbReference>
<protein>
    <submittedName>
        <fullName evidence="1">Uncharacterized protein</fullName>
    </submittedName>
</protein>
<dbReference type="PANTHER" id="PTHR43647:SF4">
    <property type="entry name" value="KETOREDUCTASE (KR) DOMAIN-CONTAINING PROTEIN"/>
    <property type="match status" value="1"/>
</dbReference>
<reference evidence="1" key="1">
    <citation type="journal article" date="2023" name="Mol. Phylogenet. Evol.">
        <title>Genome-scale phylogeny and comparative genomics of the fungal order Sordariales.</title>
        <authorList>
            <person name="Hensen N."/>
            <person name="Bonometti L."/>
            <person name="Westerberg I."/>
            <person name="Brannstrom I.O."/>
            <person name="Guillou S."/>
            <person name="Cros-Aarteil S."/>
            <person name="Calhoun S."/>
            <person name="Haridas S."/>
            <person name="Kuo A."/>
            <person name="Mondo S."/>
            <person name="Pangilinan J."/>
            <person name="Riley R."/>
            <person name="LaButti K."/>
            <person name="Andreopoulos B."/>
            <person name="Lipzen A."/>
            <person name="Chen C."/>
            <person name="Yan M."/>
            <person name="Daum C."/>
            <person name="Ng V."/>
            <person name="Clum A."/>
            <person name="Steindorff A."/>
            <person name="Ohm R.A."/>
            <person name="Martin F."/>
            <person name="Silar P."/>
            <person name="Natvig D.O."/>
            <person name="Lalanne C."/>
            <person name="Gautier V."/>
            <person name="Ament-Velasquez S.L."/>
            <person name="Kruys A."/>
            <person name="Hutchinson M.I."/>
            <person name="Powell A.J."/>
            <person name="Barry K."/>
            <person name="Miller A.N."/>
            <person name="Grigoriev I.V."/>
            <person name="Debuchy R."/>
            <person name="Gladieux P."/>
            <person name="Hiltunen Thoren M."/>
            <person name="Johannesson H."/>
        </authorList>
    </citation>
    <scope>NUCLEOTIDE SEQUENCE</scope>
    <source>
        <strain evidence="1">CBS 532.94</strain>
    </source>
</reference>
<dbReference type="Gene3D" id="3.40.50.720">
    <property type="entry name" value="NAD(P)-binding Rossmann-like Domain"/>
    <property type="match status" value="1"/>
</dbReference>
<dbReference type="GO" id="GO:0005789">
    <property type="term" value="C:endoplasmic reticulum membrane"/>
    <property type="evidence" value="ECO:0007669"/>
    <property type="project" value="TreeGrafter"/>
</dbReference>
<dbReference type="EMBL" id="MU860678">
    <property type="protein sequence ID" value="KAK4233076.1"/>
    <property type="molecule type" value="Genomic_DNA"/>
</dbReference>
<dbReference type="InterPro" id="IPR051593">
    <property type="entry name" value="Ergosterol_Biosynth_ERG27"/>
</dbReference>
<organism evidence="1 2">
    <name type="scientific">Achaetomium macrosporum</name>
    <dbReference type="NCBI Taxonomy" id="79813"/>
    <lineage>
        <taxon>Eukaryota</taxon>
        <taxon>Fungi</taxon>
        <taxon>Dikarya</taxon>
        <taxon>Ascomycota</taxon>
        <taxon>Pezizomycotina</taxon>
        <taxon>Sordariomycetes</taxon>
        <taxon>Sordariomycetidae</taxon>
        <taxon>Sordariales</taxon>
        <taxon>Chaetomiaceae</taxon>
        <taxon>Achaetomium</taxon>
    </lineage>
</organism>
<keyword evidence="2" id="KW-1185">Reference proteome</keyword>
<proteinExistence type="predicted"/>
<dbReference type="AlphaFoldDB" id="A0AAN7C0I5"/>